<evidence type="ECO:0000313" key="4">
    <source>
        <dbReference type="EMBL" id="MCK9878776.1"/>
    </source>
</evidence>
<dbReference type="Pfam" id="PF03372">
    <property type="entry name" value="Exo_endo_phos"/>
    <property type="match status" value="1"/>
</dbReference>
<evidence type="ECO:0000256" key="2">
    <source>
        <dbReference type="SAM" id="Phobius"/>
    </source>
</evidence>
<dbReference type="Proteomes" id="UP001201873">
    <property type="component" value="Unassembled WGS sequence"/>
</dbReference>
<feature type="region of interest" description="Disordered" evidence="1">
    <location>
        <begin position="1"/>
        <end position="36"/>
    </location>
</feature>
<keyword evidence="4" id="KW-0255">Endonuclease</keyword>
<keyword evidence="4" id="KW-0378">Hydrolase</keyword>
<dbReference type="EMBL" id="JALKFT010000044">
    <property type="protein sequence ID" value="MCK9878776.1"/>
    <property type="molecule type" value="Genomic_DNA"/>
</dbReference>
<dbReference type="SUPFAM" id="SSF56219">
    <property type="entry name" value="DNase I-like"/>
    <property type="match status" value="1"/>
</dbReference>
<gene>
    <name evidence="4" type="ORF">MXD59_23945</name>
</gene>
<dbReference type="RefSeq" id="WP_248826847.1">
    <property type="nucleotide sequence ID" value="NZ_JALKFT010000044.1"/>
</dbReference>
<reference evidence="4 5" key="1">
    <citation type="submission" date="2022-04" db="EMBL/GenBank/DDBJ databases">
        <title>Genome diversity in the genus Frankia.</title>
        <authorList>
            <person name="Carlos-Shanley C."/>
            <person name="Hahn D."/>
        </authorList>
    </citation>
    <scope>NUCLEOTIDE SEQUENCE [LARGE SCALE GENOMIC DNA]</scope>
    <source>
        <strain evidence="4 5">Ag45/Mut15</strain>
    </source>
</reference>
<keyword evidence="2" id="KW-1133">Transmembrane helix</keyword>
<organism evidence="4 5">
    <name type="scientific">Frankia umida</name>
    <dbReference type="NCBI Taxonomy" id="573489"/>
    <lineage>
        <taxon>Bacteria</taxon>
        <taxon>Bacillati</taxon>
        <taxon>Actinomycetota</taxon>
        <taxon>Actinomycetes</taxon>
        <taxon>Frankiales</taxon>
        <taxon>Frankiaceae</taxon>
        <taxon>Frankia</taxon>
    </lineage>
</organism>
<sequence length="361" mass="38672">MSSTQESGQTTPDPPSPTPPSTSSPGDIPVAAAEPTTPTLPSIPTVITIVAWVVTGGLALLALGRLVHLDDAIDWPYTVVNALTPLLYLPAYAAVAVAFARRRNLLLIVSVALIAVHAFWTVPELLPGHAENAASGSARIRVMSANLRYDNAHADRLGAQIQSANPDVLVLLELTPLTLAKVASTGALRPYTYHEVRATKGAFGAGIYSRFPLRDAAAPTVGDGMSLRATVQVDENRRFVMYAVHTISPTSSTYTTRWRTQLTELRHEARTATLPVIMAGDFNATRDHRPFRQLVDAGVRDAHDVVGGGWEPTWSATAVIVPPVLRIDHVLASPAFAVTGFSVGREYGSDHLPIFADLAMR</sequence>
<evidence type="ECO:0000259" key="3">
    <source>
        <dbReference type="Pfam" id="PF03372"/>
    </source>
</evidence>
<name>A0ABT0K4Q4_9ACTN</name>
<comment type="caution">
    <text evidence="4">The sequence shown here is derived from an EMBL/GenBank/DDBJ whole genome shotgun (WGS) entry which is preliminary data.</text>
</comment>
<protein>
    <submittedName>
        <fullName evidence="4">Endonuclease/exonuclease/phosphatase family protein</fullName>
    </submittedName>
</protein>
<proteinExistence type="predicted"/>
<dbReference type="InterPro" id="IPR036691">
    <property type="entry name" value="Endo/exonu/phosph_ase_sf"/>
</dbReference>
<accession>A0ABT0K4Q4</accession>
<evidence type="ECO:0000313" key="5">
    <source>
        <dbReference type="Proteomes" id="UP001201873"/>
    </source>
</evidence>
<dbReference type="GO" id="GO:0004519">
    <property type="term" value="F:endonuclease activity"/>
    <property type="evidence" value="ECO:0007669"/>
    <property type="project" value="UniProtKB-KW"/>
</dbReference>
<feature type="domain" description="Endonuclease/exonuclease/phosphatase" evidence="3">
    <location>
        <begin position="143"/>
        <end position="351"/>
    </location>
</feature>
<dbReference type="InterPro" id="IPR005135">
    <property type="entry name" value="Endo/exonuclease/phosphatase"/>
</dbReference>
<keyword evidence="5" id="KW-1185">Reference proteome</keyword>
<keyword evidence="2" id="KW-0812">Transmembrane</keyword>
<evidence type="ECO:0000256" key="1">
    <source>
        <dbReference type="SAM" id="MobiDB-lite"/>
    </source>
</evidence>
<feature type="compositionally biased region" description="Pro residues" evidence="1">
    <location>
        <begin position="12"/>
        <end position="22"/>
    </location>
</feature>
<keyword evidence="4" id="KW-0540">Nuclease</keyword>
<feature type="transmembrane region" description="Helical" evidence="2">
    <location>
        <begin position="105"/>
        <end position="122"/>
    </location>
</feature>
<keyword evidence="2" id="KW-0472">Membrane</keyword>
<feature type="transmembrane region" description="Helical" evidence="2">
    <location>
        <begin position="79"/>
        <end position="98"/>
    </location>
</feature>
<feature type="transmembrane region" description="Helical" evidence="2">
    <location>
        <begin position="46"/>
        <end position="67"/>
    </location>
</feature>
<dbReference type="Gene3D" id="3.60.10.10">
    <property type="entry name" value="Endonuclease/exonuclease/phosphatase"/>
    <property type="match status" value="1"/>
</dbReference>